<evidence type="ECO:0000259" key="4">
    <source>
        <dbReference type="PROSITE" id="PS51000"/>
    </source>
</evidence>
<feature type="domain" description="HTH deoR-type" evidence="4">
    <location>
        <begin position="3"/>
        <end position="58"/>
    </location>
</feature>
<keyword evidence="6" id="KW-1185">Reference proteome</keyword>
<name>A0A975PGR4_9BACT</name>
<evidence type="ECO:0000256" key="2">
    <source>
        <dbReference type="ARBA" id="ARBA00023163"/>
    </source>
</evidence>
<dbReference type="SMART" id="SM01134">
    <property type="entry name" value="DeoRC"/>
    <property type="match status" value="1"/>
</dbReference>
<dbReference type="Pfam" id="PF00455">
    <property type="entry name" value="DeoRC"/>
    <property type="match status" value="1"/>
</dbReference>
<dbReference type="GO" id="GO:0003700">
    <property type="term" value="F:DNA-binding transcription factor activity"/>
    <property type="evidence" value="ECO:0007669"/>
    <property type="project" value="InterPro"/>
</dbReference>
<dbReference type="InterPro" id="IPR014036">
    <property type="entry name" value="DeoR-like_C"/>
</dbReference>
<organism evidence="5 6">
    <name type="scientific">Luteolibacter ambystomatis</name>
    <dbReference type="NCBI Taxonomy" id="2824561"/>
    <lineage>
        <taxon>Bacteria</taxon>
        <taxon>Pseudomonadati</taxon>
        <taxon>Verrucomicrobiota</taxon>
        <taxon>Verrucomicrobiia</taxon>
        <taxon>Verrucomicrobiales</taxon>
        <taxon>Verrucomicrobiaceae</taxon>
        <taxon>Luteolibacter</taxon>
    </lineage>
</organism>
<feature type="region of interest" description="Disordered" evidence="3">
    <location>
        <begin position="51"/>
        <end position="70"/>
    </location>
</feature>
<dbReference type="AlphaFoldDB" id="A0A975PGR4"/>
<proteinExistence type="predicted"/>
<evidence type="ECO:0000256" key="1">
    <source>
        <dbReference type="ARBA" id="ARBA00023015"/>
    </source>
</evidence>
<sequence>MLPVERQNRILKLARTNGTVRTIDLAKDFDVAEETIRRDLDFLSRRGHLKRTHGGAMDNSAPLAELPYSERESRQLDEKTAIAKEAIRLILPGETILIDASSTALQLVSHIPVGLPLRVVSHSIAVMERLSGHESVELVQLGGVYEPRGRRYSGMLTELSLRALRIDRFFFSASGLDPLRGLSEPNSEQARLKRLMIEHATWNCALIDHTKMGGQDDFFFAQLHDVNTVVTDGKARGYAKANFKSVPFDLKFSR</sequence>
<dbReference type="PRINTS" id="PR00037">
    <property type="entry name" value="HTHLACR"/>
</dbReference>
<evidence type="ECO:0000313" key="5">
    <source>
        <dbReference type="EMBL" id="QUE52526.1"/>
    </source>
</evidence>
<dbReference type="InterPro" id="IPR037171">
    <property type="entry name" value="NagB/RpiA_transferase-like"/>
</dbReference>
<keyword evidence="2" id="KW-0804">Transcription</keyword>
<dbReference type="SUPFAM" id="SSF100950">
    <property type="entry name" value="NagB/RpiA/CoA transferase-like"/>
    <property type="match status" value="1"/>
</dbReference>
<keyword evidence="1" id="KW-0805">Transcription regulation</keyword>
<gene>
    <name evidence="5" type="ORF">KBB96_06430</name>
</gene>
<dbReference type="KEGG" id="lamb:KBB96_06430"/>
<dbReference type="PANTHER" id="PTHR30363">
    <property type="entry name" value="HTH-TYPE TRANSCRIPTIONAL REGULATOR SRLR-RELATED"/>
    <property type="match status" value="1"/>
</dbReference>
<accession>A0A975PGR4</accession>
<dbReference type="SUPFAM" id="SSF46785">
    <property type="entry name" value="Winged helix' DNA-binding domain"/>
    <property type="match status" value="1"/>
</dbReference>
<evidence type="ECO:0000313" key="6">
    <source>
        <dbReference type="Proteomes" id="UP000676169"/>
    </source>
</evidence>
<protein>
    <submittedName>
        <fullName evidence="5">DeoR/GlpR transcriptional regulator</fullName>
    </submittedName>
</protein>
<evidence type="ECO:0000256" key="3">
    <source>
        <dbReference type="SAM" id="MobiDB-lite"/>
    </source>
</evidence>
<dbReference type="InterPro" id="IPR036390">
    <property type="entry name" value="WH_DNA-bd_sf"/>
</dbReference>
<dbReference type="Proteomes" id="UP000676169">
    <property type="component" value="Chromosome"/>
</dbReference>
<dbReference type="SMART" id="SM00420">
    <property type="entry name" value="HTH_DEOR"/>
    <property type="match status" value="1"/>
</dbReference>
<dbReference type="PROSITE" id="PS51000">
    <property type="entry name" value="HTH_DEOR_2"/>
    <property type="match status" value="1"/>
</dbReference>
<dbReference type="InterPro" id="IPR050313">
    <property type="entry name" value="Carb_Metab_HTH_regulators"/>
</dbReference>
<dbReference type="InterPro" id="IPR001034">
    <property type="entry name" value="DeoR_HTH"/>
</dbReference>
<reference evidence="5" key="1">
    <citation type="submission" date="2021-04" db="EMBL/GenBank/DDBJ databases">
        <title>Luteolibacter sp. 32A isolated from the skin of an Anderson's salamander (Ambystoma andersonii).</title>
        <authorList>
            <person name="Spergser J."/>
            <person name="Busse H.-J."/>
        </authorList>
    </citation>
    <scope>NUCLEOTIDE SEQUENCE</scope>
    <source>
        <strain evidence="5">32A</strain>
    </source>
</reference>
<dbReference type="RefSeq" id="WP_211633689.1">
    <property type="nucleotide sequence ID" value="NZ_CP073100.1"/>
</dbReference>
<dbReference type="PANTHER" id="PTHR30363:SF44">
    <property type="entry name" value="AGA OPERON TRANSCRIPTIONAL REPRESSOR-RELATED"/>
    <property type="match status" value="1"/>
</dbReference>
<dbReference type="EMBL" id="CP073100">
    <property type="protein sequence ID" value="QUE52526.1"/>
    <property type="molecule type" value="Genomic_DNA"/>
</dbReference>
<dbReference type="Pfam" id="PF08220">
    <property type="entry name" value="HTH_DeoR"/>
    <property type="match status" value="1"/>
</dbReference>